<dbReference type="AlphaFoldDB" id="A0A6F8XXI5"/>
<sequence length="219" mass="24248">MLAKRLIFLVVPIALVAGACGAPEYEYVKNSEQQTYFKVPSSWGKVDQEALDEFAVGVDPDSATAQLRERLMWTVAYDAADEPSVSHVAAPMPFAEPAVWAKVERLLPEVSSSISLDVLRDLLLPVTEDRREAAAQANALFPGFELLRDDVIVPEKGLHGVRVVYNYQFLERSTTFDLTALVNDDASLLYMLLIRCAAKCYTERADELDGIATSFTVRS</sequence>
<dbReference type="KEGG" id="pfla:Pflav_049330"/>
<dbReference type="Proteomes" id="UP000502508">
    <property type="component" value="Chromosome"/>
</dbReference>
<feature type="signal peptide" evidence="1">
    <location>
        <begin position="1"/>
        <end position="21"/>
    </location>
</feature>
<organism evidence="2 3">
    <name type="scientific">Phytohabitans flavus</name>
    <dbReference type="NCBI Taxonomy" id="1076124"/>
    <lineage>
        <taxon>Bacteria</taxon>
        <taxon>Bacillati</taxon>
        <taxon>Actinomycetota</taxon>
        <taxon>Actinomycetes</taxon>
        <taxon>Micromonosporales</taxon>
        <taxon>Micromonosporaceae</taxon>
    </lineage>
</organism>
<evidence type="ECO:0008006" key="4">
    <source>
        <dbReference type="Google" id="ProtNLM"/>
    </source>
</evidence>
<reference evidence="2 3" key="1">
    <citation type="submission" date="2020-03" db="EMBL/GenBank/DDBJ databases">
        <title>Whole genome shotgun sequence of Phytohabitans flavus NBRC 107702.</title>
        <authorList>
            <person name="Komaki H."/>
            <person name="Tamura T."/>
        </authorList>
    </citation>
    <scope>NUCLEOTIDE SEQUENCE [LARGE SCALE GENOMIC DNA]</scope>
    <source>
        <strain evidence="2 3">NBRC 107702</strain>
    </source>
</reference>
<gene>
    <name evidence="2" type="ORF">Pflav_049330</name>
</gene>
<evidence type="ECO:0000256" key="1">
    <source>
        <dbReference type="SAM" id="SignalP"/>
    </source>
</evidence>
<keyword evidence="1" id="KW-0732">Signal</keyword>
<dbReference type="RefSeq" id="WP_173038158.1">
    <property type="nucleotide sequence ID" value="NZ_AP022870.1"/>
</dbReference>
<protein>
    <recommendedName>
        <fullName evidence="4">Lipoprotein</fullName>
    </recommendedName>
</protein>
<evidence type="ECO:0000313" key="3">
    <source>
        <dbReference type="Proteomes" id="UP000502508"/>
    </source>
</evidence>
<feature type="chain" id="PRO_5038401466" description="Lipoprotein" evidence="1">
    <location>
        <begin position="22"/>
        <end position="219"/>
    </location>
</feature>
<reference evidence="2 3" key="2">
    <citation type="submission" date="2020-03" db="EMBL/GenBank/DDBJ databases">
        <authorList>
            <person name="Ichikawa N."/>
            <person name="Kimura A."/>
            <person name="Kitahashi Y."/>
            <person name="Uohara A."/>
        </authorList>
    </citation>
    <scope>NUCLEOTIDE SEQUENCE [LARGE SCALE GENOMIC DNA]</scope>
    <source>
        <strain evidence="2 3">NBRC 107702</strain>
    </source>
</reference>
<keyword evidence="3" id="KW-1185">Reference proteome</keyword>
<dbReference type="EMBL" id="AP022870">
    <property type="protein sequence ID" value="BCB78523.1"/>
    <property type="molecule type" value="Genomic_DNA"/>
</dbReference>
<name>A0A6F8XXI5_9ACTN</name>
<dbReference type="PROSITE" id="PS51257">
    <property type="entry name" value="PROKAR_LIPOPROTEIN"/>
    <property type="match status" value="1"/>
</dbReference>
<evidence type="ECO:0000313" key="2">
    <source>
        <dbReference type="EMBL" id="BCB78523.1"/>
    </source>
</evidence>
<proteinExistence type="predicted"/>
<accession>A0A6F8XXI5</accession>